<gene>
    <name evidence="2" type="ORF">D7I44_09070</name>
</gene>
<dbReference type="AlphaFoldDB" id="A0A387BRH6"/>
<dbReference type="OrthoDB" id="4979490at2"/>
<evidence type="ECO:0000313" key="2">
    <source>
        <dbReference type="EMBL" id="AYG03670.1"/>
    </source>
</evidence>
<dbReference type="KEGG" id="gry:D7I44_09070"/>
<keyword evidence="1" id="KW-0472">Membrane</keyword>
<protein>
    <submittedName>
        <fullName evidence="2">Phage holin family protein</fullName>
    </submittedName>
</protein>
<accession>A0A387BRH6</accession>
<dbReference type="Proteomes" id="UP000275069">
    <property type="component" value="Chromosome"/>
</dbReference>
<dbReference type="RefSeq" id="WP_120789203.1">
    <property type="nucleotide sequence ID" value="NZ_CP032624.1"/>
</dbReference>
<reference evidence="2 3" key="1">
    <citation type="submission" date="2018-09" db="EMBL/GenBank/DDBJ databases">
        <title>Genome sequencing of strain 2DFW10M-5.</title>
        <authorList>
            <person name="Heo J."/>
            <person name="Kim S.-J."/>
            <person name="Kwon S.-W."/>
        </authorList>
    </citation>
    <scope>NUCLEOTIDE SEQUENCE [LARGE SCALE GENOMIC DNA]</scope>
    <source>
        <strain evidence="2 3">2DFW10M-5</strain>
    </source>
</reference>
<evidence type="ECO:0000313" key="3">
    <source>
        <dbReference type="Proteomes" id="UP000275069"/>
    </source>
</evidence>
<dbReference type="EMBL" id="CP032624">
    <property type="protein sequence ID" value="AYG03670.1"/>
    <property type="molecule type" value="Genomic_DNA"/>
</dbReference>
<sequence length="132" mass="13771">MAQGARSLPELISELPQLFMALVRAELNQLKAELAAKGKVAAIGIALFFGALLLLLLFVPVLIAAAILAFCLIVPPWAAALIVAGILLVLIAGLAIAGIMFFRRIGSATPKQTIGSVKTDVDAVKGVGDYDF</sequence>
<evidence type="ECO:0000256" key="1">
    <source>
        <dbReference type="SAM" id="Phobius"/>
    </source>
</evidence>
<keyword evidence="1" id="KW-1133">Transmembrane helix</keyword>
<organism evidence="2 3">
    <name type="scientific">Gryllotalpicola protaetiae</name>
    <dbReference type="NCBI Taxonomy" id="2419771"/>
    <lineage>
        <taxon>Bacteria</taxon>
        <taxon>Bacillati</taxon>
        <taxon>Actinomycetota</taxon>
        <taxon>Actinomycetes</taxon>
        <taxon>Micrococcales</taxon>
        <taxon>Microbacteriaceae</taxon>
        <taxon>Gryllotalpicola</taxon>
    </lineage>
</organism>
<dbReference type="InterPro" id="IPR009937">
    <property type="entry name" value="Phage_holin_3_6"/>
</dbReference>
<keyword evidence="1" id="KW-0812">Transmembrane</keyword>
<name>A0A387BRH6_9MICO</name>
<keyword evidence="3" id="KW-1185">Reference proteome</keyword>
<dbReference type="Pfam" id="PF07332">
    <property type="entry name" value="Phage_holin_3_6"/>
    <property type="match status" value="1"/>
</dbReference>
<feature type="transmembrane region" description="Helical" evidence="1">
    <location>
        <begin position="40"/>
        <end position="70"/>
    </location>
</feature>
<feature type="transmembrane region" description="Helical" evidence="1">
    <location>
        <begin position="76"/>
        <end position="102"/>
    </location>
</feature>
<proteinExistence type="predicted"/>